<dbReference type="PANTHER" id="PTHR33416:SF20">
    <property type="entry name" value="NUCLEAR PORE COMPLEX PROTEIN NUP1"/>
    <property type="match status" value="1"/>
</dbReference>
<sequence length="974" mass="101982">MDKQKEAISTGSSETKSMAGNGCDAPVDSSDGNGFTKLQLILKKKTFTRSEIDQLTALLQSRSADIGEEENNSNVTASEVRPSKVEEFPDVLAKDNRIECRLIPAPVVVEDASTPANLAKSYMHNSPITSLVSRPPGFSANGFVTPRSRGRSAIYHMARMPYSRVHSTINFEGAGSAVNAVSGPSLSRSAWGGNKWTDSKIGALKRRSSVLENDNRSIGAIRRIRQKSNILLTSGALSNRGTGFGSDSAQPPVPAKNPASGSETLVDNEENSIHQSGLKRVPSKSSEMALRILQQLDALASSREKSPTKLPTPMVVGSALKSLDHIEKYLGNIHGKNQLDAKGEKPSSDLRDTMWQQDKVKENEPTIFGTTKDKSTSVVNEVDAAVEVAENENRAFSFSTMKSVDRPASQRKQSFQMSAHEDYLELDDDDATASATLSEVREKRGTSTETKGNFTKIATPAKSPASPEAIQPTSSELNKKSDKVPDGYAILEKKGTTFQGATSPSVTIHQAVILSPSTAPSDKDASPKELNVPPIFNFGAKVFSQMEPNGSSTMLDFNSKTEDKAPNFAVSTTTSAVFSDSLVVKFDDSSDAKPESSSRLACVDVSAETRTKRTNLIDVNGTLDGTSPAITSTERPLFGDSSSATLSSGSTIFGGTASGFKSTGSNMFNFSAVASADQPRGTNSFSDGGAHTSADGISSSTPNMPSQFGLSSSSSSSGLAGNTPLVSDSSLFNSSSSMGNMFSSSANFGMALSSPASGVNTVNSSIASSSTVFGASWQTPRSPVSVSTFSPSSSSTGFVFGASVSSTATSGTSMVFGSLINAPSGSTFPFSSPAPATSMQPVFSNSNSTFAFSLSGSSNNDQMNVEDSMAEDTVQASAPAAPLFNQPAFSPSSGFVFDATIPSGLGQFGSSTASMANPFQFGSQPNLAALQNTSPFQASGSLEFNAGGSFSLGAGGGDKASRKIVRVKRVPRKR</sequence>
<evidence type="ECO:0000313" key="3">
    <source>
        <dbReference type="Proteomes" id="UP001159364"/>
    </source>
</evidence>
<feature type="compositionally biased region" description="Basic residues" evidence="1">
    <location>
        <begin position="962"/>
        <end position="974"/>
    </location>
</feature>
<feature type="compositionally biased region" description="Polar residues" evidence="1">
    <location>
        <begin position="7"/>
        <end position="18"/>
    </location>
</feature>
<gene>
    <name evidence="2" type="ORF">K2173_006325</name>
</gene>
<feature type="region of interest" description="Disordered" evidence="1">
    <location>
        <begin position="1"/>
        <end position="33"/>
    </location>
</feature>
<evidence type="ECO:0008006" key="4">
    <source>
        <dbReference type="Google" id="ProtNLM"/>
    </source>
</evidence>
<dbReference type="GO" id="GO:0016973">
    <property type="term" value="P:poly(A)+ mRNA export from nucleus"/>
    <property type="evidence" value="ECO:0007669"/>
    <property type="project" value="TreeGrafter"/>
</dbReference>
<dbReference type="GO" id="GO:0005635">
    <property type="term" value="C:nuclear envelope"/>
    <property type="evidence" value="ECO:0007669"/>
    <property type="project" value="TreeGrafter"/>
</dbReference>
<feature type="region of interest" description="Disordered" evidence="1">
    <location>
        <begin position="241"/>
        <end position="285"/>
    </location>
</feature>
<feature type="region of interest" description="Disordered" evidence="1">
    <location>
        <begin position="436"/>
        <end position="482"/>
    </location>
</feature>
<protein>
    <recommendedName>
        <fullName evidence="4">Nuclear pore complex protein NUP1-like</fullName>
    </recommendedName>
</protein>
<dbReference type="EMBL" id="JAIWQS010000008">
    <property type="protein sequence ID" value="KAJ8898793.1"/>
    <property type="molecule type" value="Genomic_DNA"/>
</dbReference>
<comment type="caution">
    <text evidence="2">The sequence shown here is derived from an EMBL/GenBank/DDBJ whole genome shotgun (WGS) entry which is preliminary data.</text>
</comment>
<dbReference type="AlphaFoldDB" id="A0AAV8UCF6"/>
<evidence type="ECO:0000256" key="1">
    <source>
        <dbReference type="SAM" id="MobiDB-lite"/>
    </source>
</evidence>
<keyword evidence="3" id="KW-1185">Reference proteome</keyword>
<name>A0AAV8UCF6_9ROSI</name>
<accession>A0AAV8UCF6</accession>
<proteinExistence type="predicted"/>
<reference evidence="2 3" key="1">
    <citation type="submission" date="2021-09" db="EMBL/GenBank/DDBJ databases">
        <title>Genomic insights and catalytic innovation underlie evolution of tropane alkaloids biosynthesis.</title>
        <authorList>
            <person name="Wang Y.-J."/>
            <person name="Tian T."/>
            <person name="Huang J.-P."/>
            <person name="Huang S.-X."/>
        </authorList>
    </citation>
    <scope>NUCLEOTIDE SEQUENCE [LARGE SCALE GENOMIC DNA]</scope>
    <source>
        <strain evidence="2">KIB-2018</strain>
        <tissue evidence="2">Leaf</tissue>
    </source>
</reference>
<organism evidence="2 3">
    <name type="scientific">Erythroxylum novogranatense</name>
    <dbReference type="NCBI Taxonomy" id="1862640"/>
    <lineage>
        <taxon>Eukaryota</taxon>
        <taxon>Viridiplantae</taxon>
        <taxon>Streptophyta</taxon>
        <taxon>Embryophyta</taxon>
        <taxon>Tracheophyta</taxon>
        <taxon>Spermatophyta</taxon>
        <taxon>Magnoliopsida</taxon>
        <taxon>eudicotyledons</taxon>
        <taxon>Gunneridae</taxon>
        <taxon>Pentapetalae</taxon>
        <taxon>rosids</taxon>
        <taxon>fabids</taxon>
        <taxon>Malpighiales</taxon>
        <taxon>Erythroxylaceae</taxon>
        <taxon>Erythroxylum</taxon>
    </lineage>
</organism>
<dbReference type="Proteomes" id="UP001159364">
    <property type="component" value="Linkage Group LG08"/>
</dbReference>
<feature type="region of interest" description="Disordered" evidence="1">
    <location>
        <begin position="951"/>
        <end position="974"/>
    </location>
</feature>
<feature type="compositionally biased region" description="Polar residues" evidence="1">
    <location>
        <begin position="695"/>
        <end position="710"/>
    </location>
</feature>
<dbReference type="PANTHER" id="PTHR33416">
    <property type="entry name" value="NUCLEAR PORE COMPLEX PROTEIN NUP1"/>
    <property type="match status" value="1"/>
</dbReference>
<dbReference type="GO" id="GO:0071763">
    <property type="term" value="P:nuclear membrane organization"/>
    <property type="evidence" value="ECO:0007669"/>
    <property type="project" value="TreeGrafter"/>
</dbReference>
<evidence type="ECO:0000313" key="2">
    <source>
        <dbReference type="EMBL" id="KAJ8898793.1"/>
    </source>
</evidence>
<feature type="region of interest" description="Disordered" evidence="1">
    <location>
        <begin position="679"/>
        <end position="715"/>
    </location>
</feature>